<keyword evidence="2" id="KW-0813">Transport</keyword>
<dbReference type="InterPro" id="IPR024961">
    <property type="entry name" value="T2SS_GspC_N"/>
</dbReference>
<evidence type="ECO:0000256" key="7">
    <source>
        <dbReference type="ARBA" id="ARBA00022989"/>
    </source>
</evidence>
<feature type="domain" description="Type II secretion system protein GspC N-terminal" evidence="10">
    <location>
        <begin position="67"/>
        <end position="130"/>
    </location>
</feature>
<name>A0A3D8MGE9_9ALTE</name>
<evidence type="ECO:0000256" key="9">
    <source>
        <dbReference type="SAM" id="MobiDB-lite"/>
    </source>
</evidence>
<feature type="compositionally biased region" description="Polar residues" evidence="9">
    <location>
        <begin position="40"/>
        <end position="50"/>
    </location>
</feature>
<feature type="region of interest" description="Disordered" evidence="9">
    <location>
        <begin position="29"/>
        <end position="50"/>
    </location>
</feature>
<keyword evidence="5" id="KW-0812">Transmembrane</keyword>
<evidence type="ECO:0000256" key="8">
    <source>
        <dbReference type="ARBA" id="ARBA00023136"/>
    </source>
</evidence>
<accession>A0A3D8MGE9</accession>
<dbReference type="InterPro" id="IPR036034">
    <property type="entry name" value="PDZ_sf"/>
</dbReference>
<evidence type="ECO:0000256" key="3">
    <source>
        <dbReference type="ARBA" id="ARBA00022475"/>
    </source>
</evidence>
<evidence type="ECO:0000313" key="12">
    <source>
        <dbReference type="Proteomes" id="UP000256561"/>
    </source>
</evidence>
<comment type="caution">
    <text evidence="11">The sequence shown here is derived from an EMBL/GenBank/DDBJ whole genome shotgun (WGS) entry which is preliminary data.</text>
</comment>
<keyword evidence="12" id="KW-1185">Reference proteome</keyword>
<gene>
    <name evidence="11" type="ORF">DXV75_02275</name>
</gene>
<evidence type="ECO:0000256" key="4">
    <source>
        <dbReference type="ARBA" id="ARBA00022519"/>
    </source>
</evidence>
<reference evidence="12" key="1">
    <citation type="submission" date="2018-08" db="EMBL/GenBank/DDBJ databases">
        <authorList>
            <person name="Zhang J."/>
            <person name="Du Z.-J."/>
        </authorList>
    </citation>
    <scope>NUCLEOTIDE SEQUENCE [LARGE SCALE GENOMIC DNA]</scope>
    <source>
        <strain evidence="12">KCTC 52655</strain>
    </source>
</reference>
<evidence type="ECO:0000313" key="11">
    <source>
        <dbReference type="EMBL" id="RDV29298.1"/>
    </source>
</evidence>
<dbReference type="SUPFAM" id="SSF50156">
    <property type="entry name" value="PDZ domain-like"/>
    <property type="match status" value="1"/>
</dbReference>
<evidence type="ECO:0000256" key="6">
    <source>
        <dbReference type="ARBA" id="ARBA00022927"/>
    </source>
</evidence>
<evidence type="ECO:0000256" key="1">
    <source>
        <dbReference type="ARBA" id="ARBA00004533"/>
    </source>
</evidence>
<dbReference type="GO" id="GO:0015031">
    <property type="term" value="P:protein transport"/>
    <property type="evidence" value="ECO:0007669"/>
    <property type="project" value="UniProtKB-KW"/>
</dbReference>
<keyword evidence="4" id="KW-0997">Cell inner membrane</keyword>
<dbReference type="Gene3D" id="2.30.42.10">
    <property type="match status" value="1"/>
</dbReference>
<dbReference type="EMBL" id="QRHA01000001">
    <property type="protein sequence ID" value="RDV29298.1"/>
    <property type="molecule type" value="Genomic_DNA"/>
</dbReference>
<organism evidence="11 12">
    <name type="scientific">Alteromonas aestuariivivens</name>
    <dbReference type="NCBI Taxonomy" id="1938339"/>
    <lineage>
        <taxon>Bacteria</taxon>
        <taxon>Pseudomonadati</taxon>
        <taxon>Pseudomonadota</taxon>
        <taxon>Gammaproteobacteria</taxon>
        <taxon>Alteromonadales</taxon>
        <taxon>Alteromonadaceae</taxon>
        <taxon>Alteromonas/Salinimonas group</taxon>
        <taxon>Alteromonas</taxon>
    </lineage>
</organism>
<dbReference type="OrthoDB" id="1491375at2"/>
<keyword evidence="8" id="KW-0472">Membrane</keyword>
<dbReference type="RefSeq" id="WP_115591588.1">
    <property type="nucleotide sequence ID" value="NZ_QRHA01000001.1"/>
</dbReference>
<protein>
    <recommendedName>
        <fullName evidence="10">Type II secretion system protein GspC N-terminal domain-containing protein</fullName>
    </recommendedName>
</protein>
<dbReference type="Pfam" id="PF11356">
    <property type="entry name" value="T2SSC"/>
    <property type="match status" value="1"/>
</dbReference>
<dbReference type="Gene3D" id="2.30.30.830">
    <property type="match status" value="1"/>
</dbReference>
<evidence type="ECO:0000259" key="10">
    <source>
        <dbReference type="Pfam" id="PF11356"/>
    </source>
</evidence>
<evidence type="ECO:0000256" key="5">
    <source>
        <dbReference type="ARBA" id="ARBA00022692"/>
    </source>
</evidence>
<dbReference type="Proteomes" id="UP000256561">
    <property type="component" value="Unassembled WGS sequence"/>
</dbReference>
<sequence length="253" mass="27079">MRKRHLAGLLTVGLGVVGATVLMRSQQPAYAPKQMPEPLSTASSTSKTLQPSVLSALPDQVPGFEAMGLELMGIAYSSDTARSSALIAYQQQRSLYSIGDEVADSGVIVRAIEPHLVEVSYHGRTWTLRLSQGQHQPDESSEKSQKNKPVGEAQEIGNRPRKLEHIVRPIPGGDSNQGLGVMPGVNPALFASAGFLPGDTLLTVNGLDADDPTLAEAIDSAVRVAHTLKFEVLRNGQRVALFLDIPSETLKIL</sequence>
<feature type="region of interest" description="Disordered" evidence="9">
    <location>
        <begin position="131"/>
        <end position="158"/>
    </location>
</feature>
<dbReference type="GO" id="GO:0005886">
    <property type="term" value="C:plasma membrane"/>
    <property type="evidence" value="ECO:0007669"/>
    <property type="project" value="UniProtKB-SubCell"/>
</dbReference>
<comment type="subcellular location">
    <subcellularLocation>
        <location evidence="1">Cell inner membrane</location>
    </subcellularLocation>
</comment>
<evidence type="ECO:0000256" key="2">
    <source>
        <dbReference type="ARBA" id="ARBA00022448"/>
    </source>
</evidence>
<proteinExistence type="predicted"/>
<keyword evidence="6" id="KW-0653">Protein transport</keyword>
<feature type="compositionally biased region" description="Basic and acidic residues" evidence="9">
    <location>
        <begin position="136"/>
        <end position="145"/>
    </location>
</feature>
<keyword evidence="3" id="KW-1003">Cell membrane</keyword>
<keyword evidence="7" id="KW-1133">Transmembrane helix</keyword>
<dbReference type="AlphaFoldDB" id="A0A3D8MGE9"/>